<keyword evidence="2" id="KW-0472">Membrane</keyword>
<dbReference type="eggNOG" id="ENOG502S5AV">
    <property type="taxonomic scope" value="Eukaryota"/>
</dbReference>
<evidence type="ECO:0000313" key="3">
    <source>
        <dbReference type="EMBL" id="EOA22613.1"/>
    </source>
</evidence>
<evidence type="ECO:0000256" key="2">
    <source>
        <dbReference type="SAM" id="Phobius"/>
    </source>
</evidence>
<reference evidence="4" key="1">
    <citation type="journal article" date="2013" name="Nat. Genet.">
        <title>The Capsella rubella genome and the genomic consequences of rapid mating system evolution.</title>
        <authorList>
            <person name="Slotte T."/>
            <person name="Hazzouri K.M."/>
            <person name="Agren J.A."/>
            <person name="Koenig D."/>
            <person name="Maumus F."/>
            <person name="Guo Y.L."/>
            <person name="Steige K."/>
            <person name="Platts A.E."/>
            <person name="Escobar J.S."/>
            <person name="Newman L.K."/>
            <person name="Wang W."/>
            <person name="Mandakova T."/>
            <person name="Vello E."/>
            <person name="Smith L.M."/>
            <person name="Henz S.R."/>
            <person name="Steffen J."/>
            <person name="Takuno S."/>
            <person name="Brandvain Y."/>
            <person name="Coop G."/>
            <person name="Andolfatto P."/>
            <person name="Hu T.T."/>
            <person name="Blanchette M."/>
            <person name="Clark R.M."/>
            <person name="Quesneville H."/>
            <person name="Nordborg M."/>
            <person name="Gaut B.S."/>
            <person name="Lysak M.A."/>
            <person name="Jenkins J."/>
            <person name="Grimwood J."/>
            <person name="Chapman J."/>
            <person name="Prochnik S."/>
            <person name="Shu S."/>
            <person name="Rokhsar D."/>
            <person name="Schmutz J."/>
            <person name="Weigel D."/>
            <person name="Wright S.I."/>
        </authorList>
    </citation>
    <scope>NUCLEOTIDE SEQUENCE [LARGE SCALE GENOMIC DNA]</scope>
    <source>
        <strain evidence="4">cv. Monte Gargano</strain>
    </source>
</reference>
<sequence>MASPSSTRIWFRILIVIGLMVVLFYVGRPLYWKISATIHDIRHNKQSVREGISQIVQEAQRSVGWYHDESDSGFREGHNKKSGVASSRRLLFAEDQ</sequence>
<evidence type="ECO:0000313" key="4">
    <source>
        <dbReference type="Proteomes" id="UP000029121"/>
    </source>
</evidence>
<feature type="compositionally biased region" description="Basic and acidic residues" evidence="1">
    <location>
        <begin position="68"/>
        <end position="79"/>
    </location>
</feature>
<keyword evidence="2" id="KW-0812">Transmembrane</keyword>
<feature type="region of interest" description="Disordered" evidence="1">
    <location>
        <begin position="68"/>
        <end position="96"/>
    </location>
</feature>
<dbReference type="EMBL" id="KB870810">
    <property type="protein sequence ID" value="EOA22613.1"/>
    <property type="molecule type" value="Genomic_DNA"/>
</dbReference>
<evidence type="ECO:0000256" key="1">
    <source>
        <dbReference type="SAM" id="MobiDB-lite"/>
    </source>
</evidence>
<organism evidence="3 4">
    <name type="scientific">Capsella rubella</name>
    <dbReference type="NCBI Taxonomy" id="81985"/>
    <lineage>
        <taxon>Eukaryota</taxon>
        <taxon>Viridiplantae</taxon>
        <taxon>Streptophyta</taxon>
        <taxon>Embryophyta</taxon>
        <taxon>Tracheophyta</taxon>
        <taxon>Spermatophyta</taxon>
        <taxon>Magnoliopsida</taxon>
        <taxon>eudicotyledons</taxon>
        <taxon>Gunneridae</taxon>
        <taxon>Pentapetalae</taxon>
        <taxon>rosids</taxon>
        <taxon>malvids</taxon>
        <taxon>Brassicales</taxon>
        <taxon>Brassicaceae</taxon>
        <taxon>Camelineae</taxon>
        <taxon>Capsella</taxon>
    </lineage>
</organism>
<protein>
    <submittedName>
        <fullName evidence="3">Uncharacterized protein</fullName>
    </submittedName>
</protein>
<dbReference type="AlphaFoldDB" id="R0HFR6"/>
<dbReference type="OrthoDB" id="1928026at2759"/>
<keyword evidence="4" id="KW-1185">Reference proteome</keyword>
<gene>
    <name evidence="3" type="ORF">CARUB_v10003281mg</name>
</gene>
<accession>R0HFR6</accession>
<feature type="transmembrane region" description="Helical" evidence="2">
    <location>
        <begin position="9"/>
        <end position="27"/>
    </location>
</feature>
<dbReference type="KEGG" id="crb:17882023"/>
<proteinExistence type="predicted"/>
<name>R0HFR6_9BRAS</name>
<keyword evidence="2" id="KW-1133">Transmembrane helix</keyword>
<dbReference type="Proteomes" id="UP000029121">
    <property type="component" value="Unassembled WGS sequence"/>
</dbReference>